<keyword evidence="5" id="KW-0812">Transmembrane</keyword>
<dbReference type="GO" id="GO:0009279">
    <property type="term" value="C:cell outer membrane"/>
    <property type="evidence" value="ECO:0007669"/>
    <property type="project" value="UniProtKB-SubCell"/>
</dbReference>
<evidence type="ECO:0000256" key="4">
    <source>
        <dbReference type="ARBA" id="ARBA00022452"/>
    </source>
</evidence>
<comment type="similarity">
    <text evidence="2">Belongs to the outer membrane factor (OMF) (TC 1.B.17) family.</text>
</comment>
<dbReference type="Pfam" id="PF02321">
    <property type="entry name" value="OEP"/>
    <property type="match status" value="1"/>
</dbReference>
<organism evidence="8 9">
    <name type="scientific">Empedobacter falsenii</name>
    <dbReference type="NCBI Taxonomy" id="343874"/>
    <lineage>
        <taxon>Bacteria</taxon>
        <taxon>Pseudomonadati</taxon>
        <taxon>Bacteroidota</taxon>
        <taxon>Flavobacteriia</taxon>
        <taxon>Flavobacteriales</taxon>
        <taxon>Weeksellaceae</taxon>
        <taxon>Empedobacter</taxon>
    </lineage>
</organism>
<evidence type="ECO:0000313" key="8">
    <source>
        <dbReference type="EMBL" id="STD59159.1"/>
    </source>
</evidence>
<dbReference type="SUPFAM" id="SSF56954">
    <property type="entry name" value="Outer membrane efflux proteins (OEP)"/>
    <property type="match status" value="1"/>
</dbReference>
<dbReference type="AlphaFoldDB" id="A0A376GEB9"/>
<gene>
    <name evidence="8" type="ORF">NCTC13456_02789</name>
</gene>
<evidence type="ECO:0000256" key="3">
    <source>
        <dbReference type="ARBA" id="ARBA00022448"/>
    </source>
</evidence>
<dbReference type="InterPro" id="IPR003423">
    <property type="entry name" value="OMP_efflux"/>
</dbReference>
<keyword evidence="6" id="KW-0472">Membrane</keyword>
<proteinExistence type="inferred from homology"/>
<dbReference type="Gene3D" id="1.20.1600.10">
    <property type="entry name" value="Outer membrane efflux proteins (OEP)"/>
    <property type="match status" value="1"/>
</dbReference>
<keyword evidence="7" id="KW-0998">Cell outer membrane</keyword>
<dbReference type="GO" id="GO:0015562">
    <property type="term" value="F:efflux transmembrane transporter activity"/>
    <property type="evidence" value="ECO:0007669"/>
    <property type="project" value="InterPro"/>
</dbReference>
<dbReference type="GO" id="GO:0015288">
    <property type="term" value="F:porin activity"/>
    <property type="evidence" value="ECO:0007669"/>
    <property type="project" value="TreeGrafter"/>
</dbReference>
<evidence type="ECO:0000256" key="1">
    <source>
        <dbReference type="ARBA" id="ARBA00004442"/>
    </source>
</evidence>
<evidence type="ECO:0000256" key="7">
    <source>
        <dbReference type="ARBA" id="ARBA00023237"/>
    </source>
</evidence>
<dbReference type="PANTHER" id="PTHR30026:SF20">
    <property type="entry name" value="OUTER MEMBRANE PROTEIN TOLC"/>
    <property type="match status" value="1"/>
</dbReference>
<protein>
    <submittedName>
        <fullName evidence="8">Type I secretion outer membrane protein, TolC family</fullName>
    </submittedName>
</protein>
<reference evidence="8 9" key="1">
    <citation type="submission" date="2018-06" db="EMBL/GenBank/DDBJ databases">
        <authorList>
            <consortium name="Pathogen Informatics"/>
            <person name="Doyle S."/>
        </authorList>
    </citation>
    <scope>NUCLEOTIDE SEQUENCE [LARGE SCALE GENOMIC DNA]</scope>
    <source>
        <strain evidence="8 9">NCTC13456</strain>
    </source>
</reference>
<dbReference type="RefSeq" id="WP_115001145.1">
    <property type="nucleotide sequence ID" value="NZ_UFXS01000001.1"/>
</dbReference>
<evidence type="ECO:0000256" key="6">
    <source>
        <dbReference type="ARBA" id="ARBA00023136"/>
    </source>
</evidence>
<dbReference type="PANTHER" id="PTHR30026">
    <property type="entry name" value="OUTER MEMBRANE PROTEIN TOLC"/>
    <property type="match status" value="1"/>
</dbReference>
<evidence type="ECO:0000313" key="9">
    <source>
        <dbReference type="Proteomes" id="UP000254737"/>
    </source>
</evidence>
<keyword evidence="3" id="KW-0813">Transport</keyword>
<dbReference type="GO" id="GO:1990281">
    <property type="term" value="C:efflux pump complex"/>
    <property type="evidence" value="ECO:0007669"/>
    <property type="project" value="TreeGrafter"/>
</dbReference>
<dbReference type="EMBL" id="UFXS01000001">
    <property type="protein sequence ID" value="STD59159.1"/>
    <property type="molecule type" value="Genomic_DNA"/>
</dbReference>
<evidence type="ECO:0000256" key="5">
    <source>
        <dbReference type="ARBA" id="ARBA00022692"/>
    </source>
</evidence>
<dbReference type="Proteomes" id="UP000254737">
    <property type="component" value="Unassembled WGS sequence"/>
</dbReference>
<comment type="subcellular location">
    <subcellularLocation>
        <location evidence="1">Cell outer membrane</location>
    </subcellularLocation>
</comment>
<keyword evidence="4" id="KW-1134">Transmembrane beta strand</keyword>
<accession>A0A376GEB9</accession>
<evidence type="ECO:0000256" key="2">
    <source>
        <dbReference type="ARBA" id="ARBA00007613"/>
    </source>
</evidence>
<sequence length="462" mass="52997">MLKNLFWSFFSSITLSQISYAQNIINQQLRTPIINAIETNYGIKNKFLEIEKNKFQMEEIKGKLKPDVSALALGSFFYSNGTIDIPTKSLDHLGIILFEENQNFNTSMFIGSIGVNAKQVIFSGLQIPNAIKAIEEKNVAFDYLAESEKESIAKDVIQTFDQIMLLDKIQELINSSSKRLNKEHLKVQKAIQNGLAIPYDREKIKLALLELETKQIELNGTKKLLYDKLTTLTHLPTDNLEIIHYNLSPIDLFSNEYSLENKQEIKALEHSIKAYEFLYKKEKGAHLPQVFAFANSNYSSIFGQRMNLRNVGENNKDVNLKVNQLTFFPNILVGVGAKWEIFDGGQHKNKLYQVKSDIKINENKLEDTKEKLNLLLNKNKIDYETSNEKLKVNEQQNTVATNNLDIASKRFEQGLIDVTERLSAENDYYKANLGYYSQILDQRSKTYEILHTSGELLNKILN</sequence>
<dbReference type="InterPro" id="IPR051906">
    <property type="entry name" value="TolC-like"/>
</dbReference>
<name>A0A376GEB9_9FLAO</name>